<dbReference type="GO" id="GO:0003677">
    <property type="term" value="F:DNA binding"/>
    <property type="evidence" value="ECO:0007669"/>
    <property type="project" value="InterPro"/>
</dbReference>
<dbReference type="InterPro" id="IPR046847">
    <property type="entry name" value="Xre-like_HTH"/>
</dbReference>
<sequence>MIAAKKIAEVMGLGRRVHSLSDLSAAVAHGLPKAALRAVVTRVIADPRDRNGILYRIVPEATYKRRKDLLKPEESARTERLARVVATAEYVWDDREDAHAFLTASHPELGNRRPVDVALTELGARRVEDLLWKLFHGLAA</sequence>
<comment type="caution">
    <text evidence="3">The sequence shown here is derived from an EMBL/GenBank/DDBJ whole genome shotgun (WGS) entry which is preliminary data.</text>
</comment>
<protein>
    <submittedName>
        <fullName evidence="3">Uncharacterized protein</fullName>
    </submittedName>
</protein>
<gene>
    <name evidence="3" type="ORF">A2151_09770</name>
</gene>
<dbReference type="EMBL" id="MFSU01000023">
    <property type="protein sequence ID" value="OGI48641.1"/>
    <property type="molecule type" value="Genomic_DNA"/>
</dbReference>
<feature type="domain" description="Antitoxin Xre-like helix-turn-helix" evidence="2">
    <location>
        <begin position="22"/>
        <end position="83"/>
    </location>
</feature>
<proteinExistence type="predicted"/>
<reference evidence="3 4" key="1">
    <citation type="journal article" date="2016" name="Nat. Commun.">
        <title>Thousands of microbial genomes shed light on interconnected biogeochemical processes in an aquifer system.</title>
        <authorList>
            <person name="Anantharaman K."/>
            <person name="Brown C.T."/>
            <person name="Hug L.A."/>
            <person name="Sharon I."/>
            <person name="Castelle C.J."/>
            <person name="Probst A.J."/>
            <person name="Thomas B.C."/>
            <person name="Singh A."/>
            <person name="Wilkins M.J."/>
            <person name="Karaoz U."/>
            <person name="Brodie E.L."/>
            <person name="Williams K.H."/>
            <person name="Hubbard S.S."/>
            <person name="Banfield J.F."/>
        </authorList>
    </citation>
    <scope>NUCLEOTIDE SEQUENCE [LARGE SCALE GENOMIC DNA]</scope>
</reference>
<dbReference type="AlphaFoldDB" id="A0A1F6TU44"/>
<evidence type="ECO:0000313" key="3">
    <source>
        <dbReference type="EMBL" id="OGI48641.1"/>
    </source>
</evidence>
<evidence type="ECO:0000259" key="1">
    <source>
        <dbReference type="Pfam" id="PF09722"/>
    </source>
</evidence>
<evidence type="ECO:0000313" key="4">
    <source>
        <dbReference type="Proteomes" id="UP000178885"/>
    </source>
</evidence>
<name>A0A1F6TU44_9PROT</name>
<dbReference type="Proteomes" id="UP000178885">
    <property type="component" value="Unassembled WGS sequence"/>
</dbReference>
<dbReference type="InterPro" id="IPR011979">
    <property type="entry name" value="Antitox_Xre"/>
</dbReference>
<dbReference type="InterPro" id="IPR024467">
    <property type="entry name" value="Xre/MbcA/ParS-like_toxin-bd"/>
</dbReference>
<dbReference type="Pfam" id="PF20432">
    <property type="entry name" value="Xre-like-HTH"/>
    <property type="match status" value="1"/>
</dbReference>
<dbReference type="NCBIfam" id="TIGR02293">
    <property type="entry name" value="TAS_TIGR02293"/>
    <property type="match status" value="1"/>
</dbReference>
<evidence type="ECO:0000259" key="2">
    <source>
        <dbReference type="Pfam" id="PF20432"/>
    </source>
</evidence>
<organism evidence="3 4">
    <name type="scientific">Candidatus Muproteobacteria bacterium RBG_16_65_34</name>
    <dbReference type="NCBI Taxonomy" id="1817760"/>
    <lineage>
        <taxon>Bacteria</taxon>
        <taxon>Pseudomonadati</taxon>
        <taxon>Pseudomonadota</taxon>
        <taxon>Candidatus Muproteobacteria</taxon>
    </lineage>
</organism>
<feature type="domain" description="Antitoxin Xre/MbcA/ParS-like toxin-binding" evidence="1">
    <location>
        <begin position="88"/>
        <end position="137"/>
    </location>
</feature>
<dbReference type="Pfam" id="PF09722">
    <property type="entry name" value="Xre_MbcA_ParS_C"/>
    <property type="match status" value="1"/>
</dbReference>
<accession>A0A1F6TU44</accession>
<dbReference type="STRING" id="1817760.A2151_09770"/>